<keyword evidence="9" id="KW-1185">Reference proteome</keyword>
<sequence length="278" mass="30702">MLRNEPRSEDATSLPPWERVLWKKQPYADNYIGPHFFRVTKKQRAVSSIEAFTGCRVVTHQIFWCLLVVSAFHGLSGGALLPWQLMAATAAHAAFTFCRSRPGWTAVQMAVMCVCLCGCLCGGVVQSLTASISTDTIYACTTLLLVLHIVLHHYGHDIALVNETLSHNVGVFACVCLASRLTDYWAVFSFTVAGIAVFARPDREDNRHGCIESTAAAVAETLLLFSVTAVAVWVYVPVLLPLLLFSTALSNVVLPALFLRLQHHRQNIYGPWDEARID</sequence>
<evidence type="ECO:0000256" key="1">
    <source>
        <dbReference type="ARBA" id="ARBA00004141"/>
    </source>
</evidence>
<dbReference type="GeneID" id="108679432"/>
<feature type="transmembrane region" description="Helical" evidence="8">
    <location>
        <begin position="242"/>
        <end position="259"/>
    </location>
</feature>
<proteinExistence type="inferred from homology"/>
<dbReference type="GO" id="GO:0016757">
    <property type="term" value="F:glycosyltransferase activity"/>
    <property type="evidence" value="ECO:0007669"/>
    <property type="project" value="UniProtKB-KW"/>
</dbReference>
<dbReference type="PANTHER" id="PTHR12982">
    <property type="entry name" value="PHOSPHATIDYLINOSITOL GLYCAN, CLASS C"/>
    <property type="match status" value="1"/>
</dbReference>
<dbReference type="PANTHER" id="PTHR12982:SF0">
    <property type="entry name" value="PHOSPHATIDYLINOSITOL N-ACETYLGLUCOSAMINYLTRANSFERASE SUBUNIT C"/>
    <property type="match status" value="1"/>
</dbReference>
<keyword evidence="4" id="KW-0337">GPI-anchor biosynthesis</keyword>
<feature type="transmembrane region" description="Helical" evidence="8">
    <location>
        <begin position="103"/>
        <end position="125"/>
    </location>
</feature>
<keyword evidence="5 8" id="KW-0812">Transmembrane</keyword>
<dbReference type="InterPro" id="IPR009450">
    <property type="entry name" value="Plno_GlcNAc_GPI2"/>
</dbReference>
<keyword evidence="7 8" id="KW-0472">Membrane</keyword>
<evidence type="ECO:0000256" key="7">
    <source>
        <dbReference type="ARBA" id="ARBA00023136"/>
    </source>
</evidence>
<feature type="transmembrane region" description="Helical" evidence="8">
    <location>
        <begin position="137"/>
        <end position="155"/>
    </location>
</feature>
<name>A0A8B7PC10_HYAAZ</name>
<dbReference type="RefSeq" id="XP_018023540.1">
    <property type="nucleotide sequence ID" value="XM_018168051.2"/>
</dbReference>
<evidence type="ECO:0000256" key="6">
    <source>
        <dbReference type="ARBA" id="ARBA00022989"/>
    </source>
</evidence>
<dbReference type="AlphaFoldDB" id="A0A8B7PC10"/>
<organism evidence="9 10">
    <name type="scientific">Hyalella azteca</name>
    <name type="common">Amphipod</name>
    <dbReference type="NCBI Taxonomy" id="294128"/>
    <lineage>
        <taxon>Eukaryota</taxon>
        <taxon>Metazoa</taxon>
        <taxon>Ecdysozoa</taxon>
        <taxon>Arthropoda</taxon>
        <taxon>Crustacea</taxon>
        <taxon>Multicrustacea</taxon>
        <taxon>Malacostraca</taxon>
        <taxon>Eumalacostraca</taxon>
        <taxon>Peracarida</taxon>
        <taxon>Amphipoda</taxon>
        <taxon>Senticaudata</taxon>
        <taxon>Talitrida</taxon>
        <taxon>Talitroidea</taxon>
        <taxon>Hyalellidae</taxon>
        <taxon>Hyalella</taxon>
    </lineage>
</organism>
<evidence type="ECO:0000256" key="3">
    <source>
        <dbReference type="ARBA" id="ARBA00008321"/>
    </source>
</evidence>
<evidence type="ECO:0000313" key="9">
    <source>
        <dbReference type="Proteomes" id="UP000694843"/>
    </source>
</evidence>
<keyword evidence="10" id="KW-0808">Transferase</keyword>
<keyword evidence="10" id="KW-0328">Glycosyltransferase</keyword>
<evidence type="ECO:0000256" key="2">
    <source>
        <dbReference type="ARBA" id="ARBA00004687"/>
    </source>
</evidence>
<dbReference type="Pfam" id="PF06432">
    <property type="entry name" value="GPI2"/>
    <property type="match status" value="1"/>
</dbReference>
<evidence type="ECO:0000313" key="10">
    <source>
        <dbReference type="RefSeq" id="XP_018023540.1"/>
    </source>
</evidence>
<comment type="subcellular location">
    <subcellularLocation>
        <location evidence="1">Membrane</location>
        <topology evidence="1">Multi-pass membrane protein</topology>
    </subcellularLocation>
</comment>
<dbReference type="UniPathway" id="UPA00196"/>
<feature type="transmembrane region" description="Helical" evidence="8">
    <location>
        <begin position="184"/>
        <end position="201"/>
    </location>
</feature>
<feature type="transmembrane region" description="Helical" evidence="8">
    <location>
        <begin position="213"/>
        <end position="236"/>
    </location>
</feature>
<reference evidence="10" key="1">
    <citation type="submission" date="2025-08" db="UniProtKB">
        <authorList>
            <consortium name="RefSeq"/>
        </authorList>
    </citation>
    <scope>IDENTIFICATION</scope>
    <source>
        <tissue evidence="10">Whole organism</tissue>
    </source>
</reference>
<evidence type="ECO:0000256" key="4">
    <source>
        <dbReference type="ARBA" id="ARBA00022502"/>
    </source>
</evidence>
<keyword evidence="6 8" id="KW-1133">Transmembrane helix</keyword>
<dbReference type="OrthoDB" id="196709at2759"/>
<dbReference type="GO" id="GO:0006506">
    <property type="term" value="P:GPI anchor biosynthetic process"/>
    <property type="evidence" value="ECO:0007669"/>
    <property type="project" value="UniProtKB-UniPathway"/>
</dbReference>
<evidence type="ECO:0000256" key="5">
    <source>
        <dbReference type="ARBA" id="ARBA00022692"/>
    </source>
</evidence>
<accession>A0A8B7PC10</accession>
<dbReference type="Proteomes" id="UP000694843">
    <property type="component" value="Unplaced"/>
</dbReference>
<comment type="pathway">
    <text evidence="2">Glycolipid biosynthesis; glycosylphosphatidylinositol-anchor biosynthesis.</text>
</comment>
<protein>
    <submittedName>
        <fullName evidence="10">Phosphatidylinositol N-acetylglucosaminyltransferase subunit C isoform X1</fullName>
    </submittedName>
</protein>
<dbReference type="GO" id="GO:0000506">
    <property type="term" value="C:glycosylphosphatidylinositol-N-acetylglucosaminyltransferase (GPI-GnT) complex"/>
    <property type="evidence" value="ECO:0007669"/>
    <property type="project" value="TreeGrafter"/>
</dbReference>
<dbReference type="CTD" id="38410"/>
<feature type="transmembrane region" description="Helical" evidence="8">
    <location>
        <begin position="62"/>
        <end position="83"/>
    </location>
</feature>
<gene>
    <name evidence="10" type="primary">LOC108679432</name>
</gene>
<evidence type="ECO:0000256" key="8">
    <source>
        <dbReference type="SAM" id="Phobius"/>
    </source>
</evidence>
<comment type="similarity">
    <text evidence="3">Belongs to the PIGC family.</text>
</comment>
<dbReference type="KEGG" id="hazt:108679432"/>